<protein>
    <submittedName>
        <fullName evidence="1">Uncharacterized protein</fullName>
    </submittedName>
</protein>
<dbReference type="Proteomes" id="UP000593560">
    <property type="component" value="Unassembled WGS sequence"/>
</dbReference>
<dbReference type="AlphaFoldDB" id="A0A7J9HRQ4"/>
<evidence type="ECO:0000313" key="1">
    <source>
        <dbReference type="EMBL" id="MBA0812298.1"/>
    </source>
</evidence>
<comment type="caution">
    <text evidence="1">The sequence shown here is derived from an EMBL/GenBank/DDBJ whole genome shotgun (WGS) entry which is preliminary data.</text>
</comment>
<organism evidence="1 2">
    <name type="scientific">Gossypium harknessii</name>
    <dbReference type="NCBI Taxonomy" id="34285"/>
    <lineage>
        <taxon>Eukaryota</taxon>
        <taxon>Viridiplantae</taxon>
        <taxon>Streptophyta</taxon>
        <taxon>Embryophyta</taxon>
        <taxon>Tracheophyta</taxon>
        <taxon>Spermatophyta</taxon>
        <taxon>Magnoliopsida</taxon>
        <taxon>eudicotyledons</taxon>
        <taxon>Gunneridae</taxon>
        <taxon>Pentapetalae</taxon>
        <taxon>rosids</taxon>
        <taxon>malvids</taxon>
        <taxon>Malvales</taxon>
        <taxon>Malvaceae</taxon>
        <taxon>Malvoideae</taxon>
        <taxon>Gossypium</taxon>
    </lineage>
</organism>
<proteinExistence type="predicted"/>
<dbReference type="OrthoDB" id="10293240at2759"/>
<dbReference type="EMBL" id="JABFAD010000011">
    <property type="protein sequence ID" value="MBA0812298.1"/>
    <property type="molecule type" value="Genomic_DNA"/>
</dbReference>
<accession>A0A7J9HRQ4</accession>
<evidence type="ECO:0000313" key="2">
    <source>
        <dbReference type="Proteomes" id="UP000593560"/>
    </source>
</evidence>
<sequence>MATLIDDLGFTQLLTMSNPPLISISHFIQQPRSKIIFVFDKILKSLSFSFSGFWFEDRTSVTGRSLKLVTIAHNASHGGLSVTWGSFDPRELAQFKELLEKPVKLKLVWPNDADMER</sequence>
<name>A0A7J9HRQ4_9ROSI</name>
<keyword evidence="2" id="KW-1185">Reference proteome</keyword>
<gene>
    <name evidence="1" type="ORF">Gohar_026277</name>
</gene>
<reference evidence="1 2" key="1">
    <citation type="journal article" date="2019" name="Genome Biol. Evol.">
        <title>Insights into the evolution of the New World diploid cottons (Gossypium, subgenus Houzingenia) based on genome sequencing.</title>
        <authorList>
            <person name="Grover C.E."/>
            <person name="Arick M.A. 2nd"/>
            <person name="Thrash A."/>
            <person name="Conover J.L."/>
            <person name="Sanders W.S."/>
            <person name="Peterson D.G."/>
            <person name="Frelichowski J.E."/>
            <person name="Scheffler J.A."/>
            <person name="Scheffler B.E."/>
            <person name="Wendel J.F."/>
        </authorList>
    </citation>
    <scope>NUCLEOTIDE SEQUENCE [LARGE SCALE GENOMIC DNA]</scope>
    <source>
        <strain evidence="1">0</strain>
        <tissue evidence="1">Leaf</tissue>
    </source>
</reference>